<evidence type="ECO:0000256" key="1">
    <source>
        <dbReference type="SAM" id="Phobius"/>
    </source>
</evidence>
<gene>
    <name evidence="2" type="ORF">ACFFJ8_07235</name>
</gene>
<evidence type="ECO:0000313" key="3">
    <source>
        <dbReference type="Proteomes" id="UP001589818"/>
    </source>
</evidence>
<accession>A0ABV6J8Q1</accession>
<keyword evidence="1" id="KW-0812">Transmembrane</keyword>
<sequence length="96" mass="10656">MRARQWIGVVAHVLLGFLFPYVFIGSIILINGFMAPSTPQQKVTGTIIALVYTIVLVIVNWLTLKGLKKRARTTAILIHIASFAGAGLLMFMSLRW</sequence>
<keyword evidence="1" id="KW-1133">Transmembrane helix</keyword>
<protein>
    <submittedName>
        <fullName evidence="2">Uncharacterized protein</fullName>
    </submittedName>
</protein>
<dbReference type="RefSeq" id="WP_204818174.1">
    <property type="nucleotide sequence ID" value="NZ_JANHOF010000004.1"/>
</dbReference>
<proteinExistence type="predicted"/>
<dbReference type="Proteomes" id="UP001589818">
    <property type="component" value="Unassembled WGS sequence"/>
</dbReference>
<organism evidence="2 3">
    <name type="scientific">Paenibacillus mendelii</name>
    <dbReference type="NCBI Taxonomy" id="206163"/>
    <lineage>
        <taxon>Bacteria</taxon>
        <taxon>Bacillati</taxon>
        <taxon>Bacillota</taxon>
        <taxon>Bacilli</taxon>
        <taxon>Bacillales</taxon>
        <taxon>Paenibacillaceae</taxon>
        <taxon>Paenibacillus</taxon>
    </lineage>
</organism>
<comment type="caution">
    <text evidence="2">The sequence shown here is derived from an EMBL/GenBank/DDBJ whole genome shotgun (WGS) entry which is preliminary data.</text>
</comment>
<keyword evidence="1" id="KW-0472">Membrane</keyword>
<reference evidence="2 3" key="1">
    <citation type="submission" date="2024-09" db="EMBL/GenBank/DDBJ databases">
        <authorList>
            <person name="Sun Q."/>
            <person name="Mori K."/>
        </authorList>
    </citation>
    <scope>NUCLEOTIDE SEQUENCE [LARGE SCALE GENOMIC DNA]</scope>
    <source>
        <strain evidence="2 3">CCM 4839</strain>
    </source>
</reference>
<name>A0ABV6J8Q1_9BACL</name>
<keyword evidence="3" id="KW-1185">Reference proteome</keyword>
<evidence type="ECO:0000313" key="2">
    <source>
        <dbReference type="EMBL" id="MFC0391168.1"/>
    </source>
</evidence>
<feature type="transmembrane region" description="Helical" evidence="1">
    <location>
        <begin position="43"/>
        <end position="64"/>
    </location>
</feature>
<feature type="transmembrane region" description="Helical" evidence="1">
    <location>
        <begin position="76"/>
        <end position="94"/>
    </location>
</feature>
<dbReference type="EMBL" id="JBHLVF010000010">
    <property type="protein sequence ID" value="MFC0391168.1"/>
    <property type="molecule type" value="Genomic_DNA"/>
</dbReference>
<feature type="transmembrane region" description="Helical" evidence="1">
    <location>
        <begin position="7"/>
        <end position="31"/>
    </location>
</feature>